<protein>
    <submittedName>
        <fullName evidence="1">Uncharacterized protein</fullName>
    </submittedName>
</protein>
<proteinExistence type="predicted"/>
<reference evidence="1" key="1">
    <citation type="submission" date="2023-03" db="EMBL/GenBank/DDBJ databases">
        <title>Draft genome sequence of a Mycolicibacterium mageritense strain H4_3_1 isolated from a hybrid biological-inorganic system reactor.</title>
        <authorList>
            <person name="Feng X."/>
            <person name="Kazama D."/>
            <person name="Sato K."/>
            <person name="Kobayashi H."/>
        </authorList>
    </citation>
    <scope>NUCLEOTIDE SEQUENCE</scope>
    <source>
        <strain evidence="1">H4_3_1</strain>
    </source>
</reference>
<accession>A0AAI8U214</accession>
<sequence>MLLTIGDLEPFADIPEDKALAMISDAVAMATVVAPCVVAEDFAYAGAARAILRAAVLRWIDQGSGAQPALVAGPFGVTPQTQPRRNLFWPSEIAALQRLCGSGRGGAFAVDTWAEGGLLSR</sequence>
<evidence type="ECO:0000313" key="2">
    <source>
        <dbReference type="Proteomes" id="UP001241092"/>
    </source>
</evidence>
<dbReference type="EMBL" id="AP027452">
    <property type="protein sequence ID" value="BDY32993.1"/>
    <property type="molecule type" value="Genomic_DNA"/>
</dbReference>
<dbReference type="RefSeq" id="WP_286212621.1">
    <property type="nucleotide sequence ID" value="NZ_AP027452.1"/>
</dbReference>
<dbReference type="Proteomes" id="UP001241092">
    <property type="component" value="Chromosome"/>
</dbReference>
<name>A0AAI8U214_MYCME</name>
<gene>
    <name evidence="1" type="ORF">hbim_06965</name>
</gene>
<evidence type="ECO:0000313" key="1">
    <source>
        <dbReference type="EMBL" id="BDY32993.1"/>
    </source>
</evidence>
<dbReference type="AlphaFoldDB" id="A0AAI8U214"/>
<organism evidence="1 2">
    <name type="scientific">Mycolicibacterium mageritense</name>
    <name type="common">Mycobacterium mageritense</name>
    <dbReference type="NCBI Taxonomy" id="53462"/>
    <lineage>
        <taxon>Bacteria</taxon>
        <taxon>Bacillati</taxon>
        <taxon>Actinomycetota</taxon>
        <taxon>Actinomycetes</taxon>
        <taxon>Mycobacteriales</taxon>
        <taxon>Mycobacteriaceae</taxon>
        <taxon>Mycolicibacterium</taxon>
    </lineage>
</organism>